<evidence type="ECO:0000313" key="3">
    <source>
        <dbReference type="EMBL" id="MBC5638010.1"/>
    </source>
</evidence>
<dbReference type="SUPFAM" id="SSF51735">
    <property type="entry name" value="NAD(P)-binding Rossmann-fold domains"/>
    <property type="match status" value="1"/>
</dbReference>
<sequence length="327" mass="37178">MKRVALVGLGFIGKSHLEAYRQMENVKVAAICTKHKHDAKACSSIPFVSDYDALLNDESIDVIDLSVPTYLHEEFIIKAAQAKKHIICEKPLTLTKASADRIYEEVQQHGVRLFVGQVLRFWPEYQTIKDYQGKKYVDHVEIVHARRLGQLPSWSTWFQHPEKSGGALYDLHLHDIDFVYYLLGEVDSVYAVGTQNPFGAWNHIMTTLSFKGGAKAFIEASHRMPEGYPFTMAFRIQGSKQTIDFELKASENIDQIKGSNFTVYDEGSKTDILIQQENAFQAELRYFIDCIENNQVNSIVPLADVLYVIRLLEAVETSLKTNQVVKV</sequence>
<dbReference type="InterPro" id="IPR000683">
    <property type="entry name" value="Gfo/Idh/MocA-like_OxRdtase_N"/>
</dbReference>
<dbReference type="Gene3D" id="3.30.360.10">
    <property type="entry name" value="Dihydrodipicolinate Reductase, domain 2"/>
    <property type="match status" value="1"/>
</dbReference>
<proteinExistence type="predicted"/>
<dbReference type="EMBL" id="JACOOL010000011">
    <property type="protein sequence ID" value="MBC5638010.1"/>
    <property type="molecule type" value="Genomic_DNA"/>
</dbReference>
<dbReference type="InterPro" id="IPR055170">
    <property type="entry name" value="GFO_IDH_MocA-like_dom"/>
</dbReference>
<dbReference type="AlphaFoldDB" id="A0A923L7L6"/>
<protein>
    <submittedName>
        <fullName evidence="3">Gfo/Idh/MocA family oxidoreductase</fullName>
    </submittedName>
</protein>
<dbReference type="SUPFAM" id="SSF55347">
    <property type="entry name" value="Glyceraldehyde-3-phosphate dehydrogenase-like, C-terminal domain"/>
    <property type="match status" value="1"/>
</dbReference>
<evidence type="ECO:0000259" key="2">
    <source>
        <dbReference type="Pfam" id="PF22725"/>
    </source>
</evidence>
<accession>A0A923L7L6</accession>
<feature type="domain" description="GFO/IDH/MocA-like oxidoreductase" evidence="2">
    <location>
        <begin position="138"/>
        <end position="243"/>
    </location>
</feature>
<feature type="domain" description="Gfo/Idh/MocA-like oxidoreductase N-terminal" evidence="1">
    <location>
        <begin position="3"/>
        <end position="116"/>
    </location>
</feature>
<reference evidence="3" key="1">
    <citation type="submission" date="2020-08" db="EMBL/GenBank/DDBJ databases">
        <title>Genome public.</title>
        <authorList>
            <person name="Liu C."/>
            <person name="Sun Q."/>
        </authorList>
    </citation>
    <scope>NUCLEOTIDE SEQUENCE</scope>
    <source>
        <strain evidence="3">BX22</strain>
    </source>
</reference>
<dbReference type="InterPro" id="IPR036291">
    <property type="entry name" value="NAD(P)-bd_dom_sf"/>
</dbReference>
<organism evidence="3 4">
    <name type="scientific">Ornithinibacillus hominis</name>
    <dbReference type="NCBI Taxonomy" id="2763055"/>
    <lineage>
        <taxon>Bacteria</taxon>
        <taxon>Bacillati</taxon>
        <taxon>Bacillota</taxon>
        <taxon>Bacilli</taxon>
        <taxon>Bacillales</taxon>
        <taxon>Bacillaceae</taxon>
        <taxon>Ornithinibacillus</taxon>
    </lineage>
</organism>
<dbReference type="RefSeq" id="WP_186870718.1">
    <property type="nucleotide sequence ID" value="NZ_JACOOL010000011.1"/>
</dbReference>
<dbReference type="Pfam" id="PF01408">
    <property type="entry name" value="GFO_IDH_MocA"/>
    <property type="match status" value="1"/>
</dbReference>
<evidence type="ECO:0000313" key="4">
    <source>
        <dbReference type="Proteomes" id="UP000637359"/>
    </source>
</evidence>
<dbReference type="Gene3D" id="3.40.50.720">
    <property type="entry name" value="NAD(P)-binding Rossmann-like Domain"/>
    <property type="match status" value="1"/>
</dbReference>
<name>A0A923L7L6_9BACI</name>
<dbReference type="InterPro" id="IPR051450">
    <property type="entry name" value="Gfo/Idh/MocA_Oxidoreductases"/>
</dbReference>
<keyword evidence="4" id="KW-1185">Reference proteome</keyword>
<dbReference type="PANTHER" id="PTHR43377:SF1">
    <property type="entry name" value="BILIVERDIN REDUCTASE A"/>
    <property type="match status" value="1"/>
</dbReference>
<evidence type="ECO:0000259" key="1">
    <source>
        <dbReference type="Pfam" id="PF01408"/>
    </source>
</evidence>
<dbReference type="PANTHER" id="PTHR43377">
    <property type="entry name" value="BILIVERDIN REDUCTASE A"/>
    <property type="match status" value="1"/>
</dbReference>
<dbReference type="Pfam" id="PF22725">
    <property type="entry name" value="GFO_IDH_MocA_C3"/>
    <property type="match status" value="1"/>
</dbReference>
<gene>
    <name evidence="3" type="ORF">H8S33_14530</name>
</gene>
<dbReference type="GO" id="GO:0000166">
    <property type="term" value="F:nucleotide binding"/>
    <property type="evidence" value="ECO:0007669"/>
    <property type="project" value="InterPro"/>
</dbReference>
<comment type="caution">
    <text evidence="3">The sequence shown here is derived from an EMBL/GenBank/DDBJ whole genome shotgun (WGS) entry which is preliminary data.</text>
</comment>
<dbReference type="Proteomes" id="UP000637359">
    <property type="component" value="Unassembled WGS sequence"/>
</dbReference>